<evidence type="ECO:0000313" key="3">
    <source>
        <dbReference type="Proteomes" id="UP001596445"/>
    </source>
</evidence>
<evidence type="ECO:0000256" key="1">
    <source>
        <dbReference type="SAM" id="Phobius"/>
    </source>
</evidence>
<accession>A0ABD5VXX0</accession>
<keyword evidence="1" id="KW-1133">Transmembrane helix</keyword>
<dbReference type="Proteomes" id="UP001596445">
    <property type="component" value="Unassembled WGS sequence"/>
</dbReference>
<dbReference type="Pfam" id="PF24412">
    <property type="entry name" value="DUF7546"/>
    <property type="match status" value="1"/>
</dbReference>
<feature type="transmembrane region" description="Helical" evidence="1">
    <location>
        <begin position="52"/>
        <end position="69"/>
    </location>
</feature>
<dbReference type="AlphaFoldDB" id="A0ABD5VXX0"/>
<feature type="transmembrane region" description="Helical" evidence="1">
    <location>
        <begin position="129"/>
        <end position="149"/>
    </location>
</feature>
<dbReference type="EMBL" id="JBHSZI010000001">
    <property type="protein sequence ID" value="MFC7057627.1"/>
    <property type="molecule type" value="Genomic_DNA"/>
</dbReference>
<name>A0ABD5VXX0_9EURY</name>
<proteinExistence type="predicted"/>
<organism evidence="2 3">
    <name type="scientific">Halovenus salina</name>
    <dbReference type="NCBI Taxonomy" id="1510225"/>
    <lineage>
        <taxon>Archaea</taxon>
        <taxon>Methanobacteriati</taxon>
        <taxon>Methanobacteriota</taxon>
        <taxon>Stenosarchaea group</taxon>
        <taxon>Halobacteria</taxon>
        <taxon>Halobacteriales</taxon>
        <taxon>Haloarculaceae</taxon>
        <taxon>Halovenus</taxon>
    </lineage>
</organism>
<reference evidence="2 3" key="1">
    <citation type="journal article" date="2019" name="Int. J. Syst. Evol. Microbiol.">
        <title>The Global Catalogue of Microorganisms (GCM) 10K type strain sequencing project: providing services to taxonomists for standard genome sequencing and annotation.</title>
        <authorList>
            <consortium name="The Broad Institute Genomics Platform"/>
            <consortium name="The Broad Institute Genome Sequencing Center for Infectious Disease"/>
            <person name="Wu L."/>
            <person name="Ma J."/>
        </authorList>
    </citation>
    <scope>NUCLEOTIDE SEQUENCE [LARGE SCALE GENOMIC DNA]</scope>
    <source>
        <strain evidence="2 3">JCM 30072</strain>
    </source>
</reference>
<comment type="caution">
    <text evidence="2">The sequence shown here is derived from an EMBL/GenBank/DDBJ whole genome shotgun (WGS) entry which is preliminary data.</text>
</comment>
<feature type="transmembrane region" description="Helical" evidence="1">
    <location>
        <begin position="21"/>
        <end position="40"/>
    </location>
</feature>
<dbReference type="GeneID" id="76629515"/>
<dbReference type="InterPro" id="IPR055968">
    <property type="entry name" value="DUF7546"/>
</dbReference>
<keyword evidence="1" id="KW-0812">Transmembrane</keyword>
<keyword evidence="3" id="KW-1185">Reference proteome</keyword>
<feature type="transmembrane region" description="Helical" evidence="1">
    <location>
        <begin position="161"/>
        <end position="184"/>
    </location>
</feature>
<protein>
    <submittedName>
        <fullName evidence="2">Uncharacterized protein</fullName>
    </submittedName>
</protein>
<gene>
    <name evidence="2" type="ORF">ACFQQG_04870</name>
</gene>
<sequence>MSTVTQNPGVDRALRLVTAPPALAALAVLTVGTALIVGHVALTGTPIDPSRAVVPLVWMALSVWFVFHLRYRGRPHSRQPVALVVGAGYFVVLAGLGGLLSLGAETTDIAVQIAPPGWGPVLLASAPPFQATLIPFEVVGYLALAYGVYRAVAVTARGAVAGLLGLFACVSCTLPLVGALVGVVTGSTLAYQPGSLSYDLSTAVFAATILLLALAIPTSGPVTEASLDE</sequence>
<evidence type="ECO:0000313" key="2">
    <source>
        <dbReference type="EMBL" id="MFC7057627.1"/>
    </source>
</evidence>
<dbReference type="RefSeq" id="WP_267163396.1">
    <property type="nucleotide sequence ID" value="NZ_CP112972.1"/>
</dbReference>
<feature type="transmembrane region" description="Helical" evidence="1">
    <location>
        <begin position="81"/>
        <end position="102"/>
    </location>
</feature>
<feature type="transmembrane region" description="Helical" evidence="1">
    <location>
        <begin position="196"/>
        <end position="216"/>
    </location>
</feature>
<keyword evidence="1" id="KW-0472">Membrane</keyword>